<name>A0ABT5WJC9_9SPHN</name>
<keyword evidence="2" id="KW-1185">Reference proteome</keyword>
<dbReference type="RefSeq" id="WP_275226239.1">
    <property type="nucleotide sequence ID" value="NZ_JARESE010000001.1"/>
</dbReference>
<accession>A0ABT5WJC9</accession>
<dbReference type="Proteomes" id="UP001216253">
    <property type="component" value="Unassembled WGS sequence"/>
</dbReference>
<proteinExistence type="predicted"/>
<reference evidence="1 2" key="1">
    <citation type="submission" date="2023-03" db="EMBL/GenBank/DDBJ databases">
        <title>NovoSphingobium album sp. nov. isolated from polycyclic aromatic hydrocarbons- and heavy-metal polluted soil.</title>
        <authorList>
            <person name="Liu Z."/>
            <person name="Wang K."/>
        </authorList>
    </citation>
    <scope>NUCLEOTIDE SEQUENCE [LARGE SCALE GENOMIC DNA]</scope>
    <source>
        <strain evidence="1 2">H3SJ31-1</strain>
    </source>
</reference>
<sequence length="61" mass="6438">MTERLTPYGSAENAHAIAKVGKSKTPRSLADRMPSAELVAKVGNTAIGTMGSGRVVRRNAR</sequence>
<protein>
    <submittedName>
        <fullName evidence="1">Uncharacterized protein</fullName>
    </submittedName>
</protein>
<gene>
    <name evidence="1" type="ORF">PYV00_00300</name>
</gene>
<comment type="caution">
    <text evidence="1">The sequence shown here is derived from an EMBL/GenBank/DDBJ whole genome shotgun (WGS) entry which is preliminary data.</text>
</comment>
<dbReference type="EMBL" id="JARESE010000001">
    <property type="protein sequence ID" value="MDE8650154.1"/>
    <property type="molecule type" value="Genomic_DNA"/>
</dbReference>
<evidence type="ECO:0000313" key="2">
    <source>
        <dbReference type="Proteomes" id="UP001216253"/>
    </source>
</evidence>
<evidence type="ECO:0000313" key="1">
    <source>
        <dbReference type="EMBL" id="MDE8650154.1"/>
    </source>
</evidence>
<organism evidence="1 2">
    <name type="scientific">Novosphingobium album</name>
    <name type="common">ex Liu et al. 2023</name>
    <dbReference type="NCBI Taxonomy" id="3031130"/>
    <lineage>
        <taxon>Bacteria</taxon>
        <taxon>Pseudomonadati</taxon>
        <taxon>Pseudomonadota</taxon>
        <taxon>Alphaproteobacteria</taxon>
        <taxon>Sphingomonadales</taxon>
        <taxon>Sphingomonadaceae</taxon>
        <taxon>Novosphingobium</taxon>
    </lineage>
</organism>